<keyword evidence="2" id="KW-1185">Reference proteome</keyword>
<name>A0ABQ0T7P3_9BACL</name>
<dbReference type="RefSeq" id="WP_236697882.1">
    <property type="nucleotide sequence ID" value="NZ_BJOL01000019.1"/>
</dbReference>
<organism evidence="1 2">
    <name type="scientific">Brevibacillus formosus</name>
    <dbReference type="NCBI Taxonomy" id="54913"/>
    <lineage>
        <taxon>Bacteria</taxon>
        <taxon>Bacillati</taxon>
        <taxon>Bacillota</taxon>
        <taxon>Bacilli</taxon>
        <taxon>Bacillales</taxon>
        <taxon>Paenibacillaceae</taxon>
        <taxon>Brevibacillus</taxon>
    </lineage>
</organism>
<dbReference type="EMBL" id="BJOL01000019">
    <property type="protein sequence ID" value="GED59345.1"/>
    <property type="molecule type" value="Genomic_DNA"/>
</dbReference>
<evidence type="ECO:0000313" key="1">
    <source>
        <dbReference type="EMBL" id="GED59345.1"/>
    </source>
</evidence>
<sequence>MISLPTQFTQTIIGVHKEEERLRLDSFHELIADCKTRWSLRWSSGDVGSFREAVK</sequence>
<accession>A0ABQ0T7P3</accession>
<reference evidence="1 2" key="1">
    <citation type="submission" date="2019-06" db="EMBL/GenBank/DDBJ databases">
        <title>Whole genome shotgun sequence of Brevibacillus formosus NBRC 15716.</title>
        <authorList>
            <person name="Hosoyama A."/>
            <person name="Uohara A."/>
            <person name="Ohji S."/>
            <person name="Ichikawa N."/>
        </authorList>
    </citation>
    <scope>NUCLEOTIDE SEQUENCE [LARGE SCALE GENOMIC DNA]</scope>
    <source>
        <strain evidence="1 2">NBRC 15716</strain>
    </source>
</reference>
<gene>
    <name evidence="1" type="ORF">BFO01nite_34770</name>
</gene>
<comment type="caution">
    <text evidence="1">The sequence shown here is derived from an EMBL/GenBank/DDBJ whole genome shotgun (WGS) entry which is preliminary data.</text>
</comment>
<dbReference type="GeneID" id="87589131"/>
<dbReference type="Proteomes" id="UP000319498">
    <property type="component" value="Unassembled WGS sequence"/>
</dbReference>
<proteinExistence type="predicted"/>
<evidence type="ECO:0000313" key="2">
    <source>
        <dbReference type="Proteomes" id="UP000319498"/>
    </source>
</evidence>
<protein>
    <submittedName>
        <fullName evidence="1">Uncharacterized protein</fullName>
    </submittedName>
</protein>